<proteinExistence type="predicted"/>
<keyword evidence="1" id="KW-0472">Membrane</keyword>
<keyword evidence="1" id="KW-0812">Transmembrane</keyword>
<dbReference type="Pfam" id="PF04247">
    <property type="entry name" value="SirB"/>
    <property type="match status" value="1"/>
</dbReference>
<evidence type="ECO:0000256" key="1">
    <source>
        <dbReference type="SAM" id="Phobius"/>
    </source>
</evidence>
<organism evidence="2 3">
    <name type="scientific">Undibacterium umbellatum</name>
    <dbReference type="NCBI Taxonomy" id="2762300"/>
    <lineage>
        <taxon>Bacteria</taxon>
        <taxon>Pseudomonadati</taxon>
        <taxon>Pseudomonadota</taxon>
        <taxon>Betaproteobacteria</taxon>
        <taxon>Burkholderiales</taxon>
        <taxon>Oxalobacteraceae</taxon>
        <taxon>Undibacterium</taxon>
    </lineage>
</organism>
<keyword evidence="1" id="KW-1133">Transmembrane helix</keyword>
<dbReference type="PANTHER" id="PTHR39594:SF1">
    <property type="entry name" value="PROTEIN YCHQ"/>
    <property type="match status" value="1"/>
</dbReference>
<sequence>MSLSYLAIKHVHLTCVGLSGSLFLLRGFWKIRDSAMLQQRWVKILPHIVDTVLLGSAIALAWWSGQYPFQQNWLTAKLLALLVYIAFGTLALKRGKTPAIRMAAFIAAILTFIYIISVALSRQPIPF</sequence>
<keyword evidence="3" id="KW-1185">Reference proteome</keyword>
<feature type="transmembrane region" description="Helical" evidence="1">
    <location>
        <begin position="41"/>
        <end position="62"/>
    </location>
</feature>
<feature type="transmembrane region" description="Helical" evidence="1">
    <location>
        <begin position="6"/>
        <end position="29"/>
    </location>
</feature>
<comment type="caution">
    <text evidence="2">The sequence shown here is derived from an EMBL/GenBank/DDBJ whole genome shotgun (WGS) entry which is preliminary data.</text>
</comment>
<feature type="transmembrane region" description="Helical" evidence="1">
    <location>
        <begin position="99"/>
        <end position="120"/>
    </location>
</feature>
<gene>
    <name evidence="2" type="ORF">H8L47_22065</name>
</gene>
<name>A0ABR6ZFX0_9BURK</name>
<dbReference type="Proteomes" id="UP000646911">
    <property type="component" value="Unassembled WGS sequence"/>
</dbReference>
<accession>A0ABR6ZFX0</accession>
<dbReference type="InterPro" id="IPR007360">
    <property type="entry name" value="SirB"/>
</dbReference>
<reference evidence="2 3" key="1">
    <citation type="submission" date="2020-08" db="EMBL/GenBank/DDBJ databases">
        <title>Novel species isolated from subtropical streams in China.</title>
        <authorList>
            <person name="Lu H."/>
        </authorList>
    </citation>
    <scope>NUCLEOTIDE SEQUENCE [LARGE SCALE GENOMIC DNA]</scope>
    <source>
        <strain evidence="2 3">NL8W</strain>
    </source>
</reference>
<evidence type="ECO:0000313" key="2">
    <source>
        <dbReference type="EMBL" id="MBC3910255.1"/>
    </source>
</evidence>
<dbReference type="PIRSF" id="PIRSF005610">
    <property type="entry name" value="SirB"/>
    <property type="match status" value="1"/>
</dbReference>
<evidence type="ECO:0000313" key="3">
    <source>
        <dbReference type="Proteomes" id="UP000646911"/>
    </source>
</evidence>
<dbReference type="RefSeq" id="WP_186955766.1">
    <property type="nucleotide sequence ID" value="NZ_JACOFX010000015.1"/>
</dbReference>
<feature type="transmembrane region" description="Helical" evidence="1">
    <location>
        <begin position="74"/>
        <end position="92"/>
    </location>
</feature>
<dbReference type="EMBL" id="JACOFX010000015">
    <property type="protein sequence ID" value="MBC3910255.1"/>
    <property type="molecule type" value="Genomic_DNA"/>
</dbReference>
<dbReference type="PANTHER" id="PTHR39594">
    <property type="entry name" value="PROTEIN YCHQ"/>
    <property type="match status" value="1"/>
</dbReference>
<protein>
    <submittedName>
        <fullName evidence="2">SirB2 family protein</fullName>
    </submittedName>
</protein>